<name>A0A6M5YBD2_9BACT</name>
<dbReference type="RefSeq" id="WP_171741096.1">
    <property type="nucleotide sequence ID" value="NZ_CP053435.1"/>
</dbReference>
<gene>
    <name evidence="3" type="ORF">HNV11_18645</name>
</gene>
<dbReference type="InterPro" id="IPR005184">
    <property type="entry name" value="DUF306_Meta_HslJ"/>
</dbReference>
<sequence length="269" mass="29770">MRFLLFGLLLFVTACRRPSRQLAATLTPLNKPTEATTQTPTPSLPDFSRNLRAGDELVALGNDPDWSMTINPTQGLRFKSFNGDSVLSNVPQRLNDSDGSFRFNVDLSDSAGRIRVLFRPDSCVDNASGYRFDYRVEVDVHGKSYLGCGVSLRQITLLQDTWVLTSFQNHTVTAGGPRNELPRLEISLTNQRVTGTTGCNRLSGKVQSDSRQIRFGPLVTTKMACAGETGRFEGDFLEALSQPLTYRVGEGNLILLQDGKPLMTFRKTD</sequence>
<dbReference type="InterPro" id="IPR053147">
    <property type="entry name" value="Hsp_HslJ-like"/>
</dbReference>
<dbReference type="Pfam" id="PF03724">
    <property type="entry name" value="META"/>
    <property type="match status" value="1"/>
</dbReference>
<feature type="region of interest" description="Disordered" evidence="1">
    <location>
        <begin position="27"/>
        <end position="47"/>
    </location>
</feature>
<dbReference type="InterPro" id="IPR038670">
    <property type="entry name" value="HslJ-like_sf"/>
</dbReference>
<reference evidence="3 4" key="1">
    <citation type="submission" date="2020-05" db="EMBL/GenBank/DDBJ databases">
        <title>Genome sequencing of Spirosoma sp. TS118.</title>
        <authorList>
            <person name="Lee J.-H."/>
            <person name="Jeong S."/>
            <person name="Zhao L."/>
            <person name="Jung J.-H."/>
            <person name="Kim M.-K."/>
            <person name="Lim S."/>
        </authorList>
    </citation>
    <scope>NUCLEOTIDE SEQUENCE [LARGE SCALE GENOMIC DNA]</scope>
    <source>
        <strain evidence="3 4">TS118</strain>
    </source>
</reference>
<evidence type="ECO:0000259" key="2">
    <source>
        <dbReference type="Pfam" id="PF03724"/>
    </source>
</evidence>
<feature type="compositionally biased region" description="Polar residues" evidence="1">
    <location>
        <begin position="27"/>
        <end position="41"/>
    </location>
</feature>
<protein>
    <submittedName>
        <fullName evidence="3">META domain-containing protein</fullName>
    </submittedName>
</protein>
<feature type="domain" description="DUF306" evidence="2">
    <location>
        <begin position="157"/>
        <end position="266"/>
    </location>
</feature>
<dbReference type="PANTHER" id="PTHR35535:SF2">
    <property type="entry name" value="DUF306 DOMAIN-CONTAINING PROTEIN"/>
    <property type="match status" value="1"/>
</dbReference>
<evidence type="ECO:0000313" key="4">
    <source>
        <dbReference type="Proteomes" id="UP000502756"/>
    </source>
</evidence>
<evidence type="ECO:0000256" key="1">
    <source>
        <dbReference type="SAM" id="MobiDB-lite"/>
    </source>
</evidence>
<dbReference type="PANTHER" id="PTHR35535">
    <property type="entry name" value="HEAT SHOCK PROTEIN HSLJ"/>
    <property type="match status" value="1"/>
</dbReference>
<evidence type="ECO:0000313" key="3">
    <source>
        <dbReference type="EMBL" id="QJW91249.1"/>
    </source>
</evidence>
<organism evidence="3 4">
    <name type="scientific">Spirosoma taeanense</name>
    <dbReference type="NCBI Taxonomy" id="2735870"/>
    <lineage>
        <taxon>Bacteria</taxon>
        <taxon>Pseudomonadati</taxon>
        <taxon>Bacteroidota</taxon>
        <taxon>Cytophagia</taxon>
        <taxon>Cytophagales</taxon>
        <taxon>Cytophagaceae</taxon>
        <taxon>Spirosoma</taxon>
    </lineage>
</organism>
<dbReference type="Gene3D" id="2.40.128.270">
    <property type="match status" value="1"/>
</dbReference>
<dbReference type="KEGG" id="stae:HNV11_18645"/>
<keyword evidence="4" id="KW-1185">Reference proteome</keyword>
<dbReference type="Proteomes" id="UP000502756">
    <property type="component" value="Chromosome"/>
</dbReference>
<accession>A0A6M5YBD2</accession>
<dbReference type="PROSITE" id="PS51257">
    <property type="entry name" value="PROKAR_LIPOPROTEIN"/>
    <property type="match status" value="1"/>
</dbReference>
<dbReference type="AlphaFoldDB" id="A0A6M5YBD2"/>
<proteinExistence type="predicted"/>
<dbReference type="EMBL" id="CP053435">
    <property type="protein sequence ID" value="QJW91249.1"/>
    <property type="molecule type" value="Genomic_DNA"/>
</dbReference>